<reference evidence="1" key="1">
    <citation type="submission" date="2021-01" db="EMBL/GenBank/DDBJ databases">
        <title>Genome public.</title>
        <authorList>
            <person name="Liu C."/>
            <person name="Sun Q."/>
        </authorList>
    </citation>
    <scope>NUCLEOTIDE SEQUENCE</scope>
    <source>
        <strain evidence="1">M6</strain>
    </source>
</reference>
<dbReference type="EMBL" id="JAEQMG010000059">
    <property type="protein sequence ID" value="MBK6088431.1"/>
    <property type="molecule type" value="Genomic_DNA"/>
</dbReference>
<keyword evidence="2" id="KW-1185">Reference proteome</keyword>
<comment type="caution">
    <text evidence="1">The sequence shown here is derived from an EMBL/GenBank/DDBJ whole genome shotgun (WGS) entry which is preliminary data.</text>
</comment>
<gene>
    <name evidence="1" type="ORF">JKK62_07140</name>
</gene>
<evidence type="ECO:0008006" key="3">
    <source>
        <dbReference type="Google" id="ProtNLM"/>
    </source>
</evidence>
<dbReference type="AlphaFoldDB" id="A0A934WPM7"/>
<dbReference type="RefSeq" id="WP_092969326.1">
    <property type="nucleotide sequence ID" value="NZ_JAEQMG010000059.1"/>
</dbReference>
<evidence type="ECO:0000313" key="2">
    <source>
        <dbReference type="Proteomes" id="UP000633365"/>
    </source>
</evidence>
<sequence>MKNEEKRLGAVKIAKAINSIEGVPTPDETNEIICQWIDGKISDDQLTDVLLSLCKRIIYEQNEELQSNSA</sequence>
<organism evidence="1 2">
    <name type="scientific">Ruminococcus difficilis</name>
    <dbReference type="NCBI Taxonomy" id="2763069"/>
    <lineage>
        <taxon>Bacteria</taxon>
        <taxon>Bacillati</taxon>
        <taxon>Bacillota</taxon>
        <taxon>Clostridia</taxon>
        <taxon>Eubacteriales</taxon>
        <taxon>Oscillospiraceae</taxon>
        <taxon>Ruminococcus</taxon>
    </lineage>
</organism>
<protein>
    <recommendedName>
        <fullName evidence="3">Antitoxin VbhA domain-containing protein</fullName>
    </recommendedName>
</protein>
<evidence type="ECO:0000313" key="1">
    <source>
        <dbReference type="EMBL" id="MBK6088431.1"/>
    </source>
</evidence>
<dbReference type="Proteomes" id="UP000633365">
    <property type="component" value="Unassembled WGS sequence"/>
</dbReference>
<accession>A0A934WPM7</accession>
<name>A0A934WPM7_9FIRM</name>
<proteinExistence type="predicted"/>